<dbReference type="InterPro" id="IPR035940">
    <property type="entry name" value="CAP_sf"/>
</dbReference>
<dbReference type="CDD" id="cd05379">
    <property type="entry name" value="CAP_bacterial"/>
    <property type="match status" value="1"/>
</dbReference>
<evidence type="ECO:0000313" key="3">
    <source>
        <dbReference type="EMBL" id="CAB4655410.1"/>
    </source>
</evidence>
<evidence type="ECO:0000259" key="2">
    <source>
        <dbReference type="Pfam" id="PF00188"/>
    </source>
</evidence>
<feature type="region of interest" description="Disordered" evidence="1">
    <location>
        <begin position="157"/>
        <end position="213"/>
    </location>
</feature>
<gene>
    <name evidence="3" type="ORF">UFOPK2242_00645</name>
</gene>
<dbReference type="AlphaFoldDB" id="A0A6J6L078"/>
<sequence length="227" mass="22949">MRVTKAARSLIATSVLLLASLGFLPSISSISTAGAADSAAASQLISLTNSLRASRGLPALQSNGTLTAKAEAWAQHMADTGVLSHSVLTDGAPGEWTHLGENVGRGGDVNGIHNAFVASASHLKNLVDPGFRYVGIGVVSINGGIYVSEVFMQTDSQPAVSPQAPSTGAPAPQQRSARPVASAPRSGGSTSNASGRSTATPAPVVVTPPPAPEQLTVVLERLRALDG</sequence>
<dbReference type="InterPro" id="IPR014044">
    <property type="entry name" value="CAP_dom"/>
</dbReference>
<feature type="compositionally biased region" description="Polar residues" evidence="1">
    <location>
        <begin position="187"/>
        <end position="197"/>
    </location>
</feature>
<accession>A0A6J6L078</accession>
<protein>
    <submittedName>
        <fullName evidence="3">Unannotated protein</fullName>
    </submittedName>
</protein>
<dbReference type="PANTHER" id="PTHR31157:SF1">
    <property type="entry name" value="SCP DOMAIN-CONTAINING PROTEIN"/>
    <property type="match status" value="1"/>
</dbReference>
<dbReference type="Gene3D" id="3.40.33.10">
    <property type="entry name" value="CAP"/>
    <property type="match status" value="1"/>
</dbReference>
<evidence type="ECO:0000256" key="1">
    <source>
        <dbReference type="SAM" id="MobiDB-lite"/>
    </source>
</evidence>
<dbReference type="Pfam" id="PF00188">
    <property type="entry name" value="CAP"/>
    <property type="match status" value="1"/>
</dbReference>
<dbReference type="SUPFAM" id="SSF55797">
    <property type="entry name" value="PR-1-like"/>
    <property type="match status" value="1"/>
</dbReference>
<feature type="domain" description="SCP" evidence="2">
    <location>
        <begin position="46"/>
        <end position="149"/>
    </location>
</feature>
<dbReference type="EMBL" id="CAEZWM010000063">
    <property type="protein sequence ID" value="CAB4655410.1"/>
    <property type="molecule type" value="Genomic_DNA"/>
</dbReference>
<proteinExistence type="predicted"/>
<name>A0A6J6L078_9ZZZZ</name>
<organism evidence="3">
    <name type="scientific">freshwater metagenome</name>
    <dbReference type="NCBI Taxonomy" id="449393"/>
    <lineage>
        <taxon>unclassified sequences</taxon>
        <taxon>metagenomes</taxon>
        <taxon>ecological metagenomes</taxon>
    </lineage>
</organism>
<dbReference type="PANTHER" id="PTHR31157">
    <property type="entry name" value="SCP DOMAIN-CONTAINING PROTEIN"/>
    <property type="match status" value="1"/>
</dbReference>
<feature type="compositionally biased region" description="Polar residues" evidence="1">
    <location>
        <begin position="157"/>
        <end position="166"/>
    </location>
</feature>
<reference evidence="3" key="1">
    <citation type="submission" date="2020-05" db="EMBL/GenBank/DDBJ databases">
        <authorList>
            <person name="Chiriac C."/>
            <person name="Salcher M."/>
            <person name="Ghai R."/>
            <person name="Kavagutti S V."/>
        </authorList>
    </citation>
    <scope>NUCLEOTIDE SEQUENCE</scope>
</reference>